<dbReference type="Pfam" id="PF10262">
    <property type="entry name" value="Rdx"/>
    <property type="match status" value="1"/>
</dbReference>
<feature type="transmembrane region" description="Helical" evidence="3">
    <location>
        <begin position="40"/>
        <end position="59"/>
    </location>
</feature>
<keyword evidence="3" id="KW-1133">Transmembrane helix</keyword>
<organism evidence="4">
    <name type="scientific">Strombidium rassoulzadegani</name>
    <dbReference type="NCBI Taxonomy" id="1082188"/>
    <lineage>
        <taxon>Eukaryota</taxon>
        <taxon>Sar</taxon>
        <taxon>Alveolata</taxon>
        <taxon>Ciliophora</taxon>
        <taxon>Intramacronucleata</taxon>
        <taxon>Spirotrichea</taxon>
        <taxon>Oligotrichia</taxon>
        <taxon>Strombidiidae</taxon>
        <taxon>Strombidium</taxon>
    </lineage>
</organism>
<evidence type="ECO:0008006" key="5">
    <source>
        <dbReference type="Google" id="ProtNLM"/>
    </source>
</evidence>
<sequence length="142" mass="15959">MDYYKNRNTAANPDDVTMPNVQISGQHYEVKGGKALISSVVSYVRILCFVLIFAGDLIFQALGGLHKMPEPVQEFYGYVKENKLQFGVGAFFIGSMIQAQMLQSGAFEIYVNGNLEYSKLQTGQMPTFEIVQHLLHQYNVPI</sequence>
<evidence type="ECO:0000313" key="4">
    <source>
        <dbReference type="EMBL" id="CAE0231220.1"/>
    </source>
</evidence>
<reference evidence="4" key="1">
    <citation type="submission" date="2021-01" db="EMBL/GenBank/DDBJ databases">
        <authorList>
            <person name="Corre E."/>
            <person name="Pelletier E."/>
            <person name="Niang G."/>
            <person name="Scheremetjew M."/>
            <person name="Finn R."/>
            <person name="Kale V."/>
            <person name="Holt S."/>
            <person name="Cochrane G."/>
            <person name="Meng A."/>
            <person name="Brown T."/>
            <person name="Cohen L."/>
        </authorList>
    </citation>
    <scope>NUCLEOTIDE SEQUENCE</scope>
    <source>
        <strain evidence="4">Ras09</strain>
    </source>
</reference>
<dbReference type="InterPro" id="IPR019389">
    <property type="entry name" value="Selenoprotein_T"/>
</dbReference>
<dbReference type="EMBL" id="HBIA01005804">
    <property type="protein sequence ID" value="CAE0231220.1"/>
    <property type="molecule type" value="Transcribed_RNA"/>
</dbReference>
<dbReference type="AlphaFoldDB" id="A0A7S3CL02"/>
<dbReference type="GO" id="GO:0005789">
    <property type="term" value="C:endoplasmic reticulum membrane"/>
    <property type="evidence" value="ECO:0007669"/>
    <property type="project" value="TreeGrafter"/>
</dbReference>
<accession>A0A7S3CL02</accession>
<keyword evidence="3" id="KW-0812">Transmembrane</keyword>
<keyword evidence="3" id="KW-0472">Membrane</keyword>
<keyword evidence="1" id="KW-0732">Signal</keyword>
<dbReference type="GO" id="GO:0045454">
    <property type="term" value="P:cell redox homeostasis"/>
    <property type="evidence" value="ECO:0007669"/>
    <property type="project" value="TreeGrafter"/>
</dbReference>
<evidence type="ECO:0000256" key="1">
    <source>
        <dbReference type="ARBA" id="ARBA00022729"/>
    </source>
</evidence>
<evidence type="ECO:0000256" key="3">
    <source>
        <dbReference type="SAM" id="Phobius"/>
    </source>
</evidence>
<protein>
    <recommendedName>
        <fullName evidence="5">Selenoprotein T</fullName>
    </recommendedName>
</protein>
<dbReference type="GO" id="GO:0004791">
    <property type="term" value="F:thioredoxin-disulfide reductase (NADPH) activity"/>
    <property type="evidence" value="ECO:0007669"/>
    <property type="project" value="TreeGrafter"/>
</dbReference>
<name>A0A7S3CL02_9SPIT</name>
<keyword evidence="2" id="KW-0676">Redox-active center</keyword>
<dbReference type="PANTHER" id="PTHR13544:SF0">
    <property type="entry name" value="THIOREDOXIN REDUCTASE-LIKE SELENOPROTEIN T"/>
    <property type="match status" value="1"/>
</dbReference>
<proteinExistence type="predicted"/>
<dbReference type="Gene3D" id="3.40.30.10">
    <property type="entry name" value="Glutaredoxin"/>
    <property type="match status" value="1"/>
</dbReference>
<evidence type="ECO:0000256" key="2">
    <source>
        <dbReference type="ARBA" id="ARBA00023284"/>
    </source>
</evidence>
<dbReference type="PANTHER" id="PTHR13544">
    <property type="entry name" value="SELENOPROTEIN T"/>
    <property type="match status" value="1"/>
</dbReference>
<dbReference type="InterPro" id="IPR011893">
    <property type="entry name" value="Selenoprotein_Rdx-typ"/>
</dbReference>
<gene>
    <name evidence="4" type="ORF">SRAS04492_LOCUS3016</name>
</gene>